<keyword evidence="5" id="KW-1185">Reference proteome</keyword>
<dbReference type="EMBL" id="JBAFSM010000001">
    <property type="protein sequence ID" value="MEG3435540.1"/>
    <property type="molecule type" value="Genomic_DNA"/>
</dbReference>
<feature type="domain" description="NADAR" evidence="3">
    <location>
        <begin position="4"/>
        <end position="141"/>
    </location>
</feature>
<dbReference type="CDD" id="cd15457">
    <property type="entry name" value="NADAR"/>
    <property type="match status" value="1"/>
</dbReference>
<accession>A0AAW9QCT9</accession>
<dbReference type="RefSeq" id="WP_332862990.1">
    <property type="nucleotide sequence ID" value="NZ_JBAFSM010000001.1"/>
</dbReference>
<dbReference type="SUPFAM" id="SSF143990">
    <property type="entry name" value="YbiA-like"/>
    <property type="match status" value="1"/>
</dbReference>
<evidence type="ECO:0000313" key="4">
    <source>
        <dbReference type="EMBL" id="MEG3435540.1"/>
    </source>
</evidence>
<evidence type="ECO:0000256" key="2">
    <source>
        <dbReference type="ARBA" id="ARBA00000751"/>
    </source>
</evidence>
<evidence type="ECO:0000313" key="5">
    <source>
        <dbReference type="Proteomes" id="UP001328733"/>
    </source>
</evidence>
<dbReference type="Proteomes" id="UP001328733">
    <property type="component" value="Unassembled WGS sequence"/>
</dbReference>
<evidence type="ECO:0000259" key="3">
    <source>
        <dbReference type="Pfam" id="PF08719"/>
    </source>
</evidence>
<gene>
    <name evidence="4" type="ORF">V0288_00265</name>
</gene>
<sequence>MTIFFYSIHEKPYGCFSNFSRHGFDLDGFWWPTSEHYFQAAKYPGHPYGEAIRLAKTPREAAEMGRQRLYPLRPDWETVKEEIMYRGVLRKFTIHGEIREILLVTGEELLIENSPIDYYWGCGADGTGKNRLGHVLMKVRGFFRESAGDS</sequence>
<protein>
    <submittedName>
        <fullName evidence="4">NADAR family protein</fullName>
    </submittedName>
</protein>
<organism evidence="4 5">
    <name type="scientific">Pannus brasiliensis CCIBt3594</name>
    <dbReference type="NCBI Taxonomy" id="1427578"/>
    <lineage>
        <taxon>Bacteria</taxon>
        <taxon>Bacillati</taxon>
        <taxon>Cyanobacteriota</taxon>
        <taxon>Cyanophyceae</taxon>
        <taxon>Oscillatoriophycideae</taxon>
        <taxon>Chroococcales</taxon>
        <taxon>Microcystaceae</taxon>
        <taxon>Pannus</taxon>
    </lineage>
</organism>
<name>A0AAW9QCT9_9CHRO</name>
<dbReference type="InterPro" id="IPR012816">
    <property type="entry name" value="NADAR"/>
</dbReference>
<dbReference type="AlphaFoldDB" id="A0AAW9QCT9"/>
<proteinExistence type="predicted"/>
<dbReference type="InterPro" id="IPR037238">
    <property type="entry name" value="YbiA-like_sf"/>
</dbReference>
<reference evidence="4 5" key="1">
    <citation type="submission" date="2024-01" db="EMBL/GenBank/DDBJ databases">
        <title>Genomic insights into the taxonomy and metabolism of the cyanobacterium Pannus brasiliensis CCIBt3594.</title>
        <authorList>
            <person name="Machado M."/>
            <person name="Botero N.B."/>
            <person name="Andreote A.P.D."/>
            <person name="Feitosa A.M.T."/>
            <person name="Popin R."/>
            <person name="Sivonen K."/>
            <person name="Fiore M.F."/>
        </authorList>
    </citation>
    <scope>NUCLEOTIDE SEQUENCE [LARGE SCALE GENOMIC DNA]</scope>
    <source>
        <strain evidence="4 5">CCIBt3594</strain>
    </source>
</reference>
<comment type="catalytic activity">
    <reaction evidence="2">
        <text>2,5-diamino-6-hydroxy-4-(5-phosphoribosylamino)-pyrimidine + H2O = 2,5,6-triamino-4-hydroxypyrimidine + D-ribose 5-phosphate</text>
        <dbReference type="Rhea" id="RHEA:23436"/>
        <dbReference type="ChEBI" id="CHEBI:15377"/>
        <dbReference type="ChEBI" id="CHEBI:58614"/>
        <dbReference type="ChEBI" id="CHEBI:78346"/>
        <dbReference type="ChEBI" id="CHEBI:137796"/>
    </reaction>
</comment>
<dbReference type="Gene3D" id="1.10.357.40">
    <property type="entry name" value="YbiA-like"/>
    <property type="match status" value="1"/>
</dbReference>
<evidence type="ECO:0000256" key="1">
    <source>
        <dbReference type="ARBA" id="ARBA00000022"/>
    </source>
</evidence>
<dbReference type="NCBIfam" id="TIGR02464">
    <property type="entry name" value="ribofla_fusion"/>
    <property type="match status" value="1"/>
</dbReference>
<comment type="caution">
    <text evidence="4">The sequence shown here is derived from an EMBL/GenBank/DDBJ whole genome shotgun (WGS) entry which is preliminary data.</text>
</comment>
<dbReference type="Pfam" id="PF08719">
    <property type="entry name" value="NADAR"/>
    <property type="match status" value="1"/>
</dbReference>
<comment type="catalytic activity">
    <reaction evidence="1">
        <text>5-amino-6-(5-phospho-D-ribosylamino)uracil + H2O = 5,6-diaminouracil + D-ribose 5-phosphate</text>
        <dbReference type="Rhea" id="RHEA:55020"/>
        <dbReference type="ChEBI" id="CHEBI:15377"/>
        <dbReference type="ChEBI" id="CHEBI:46252"/>
        <dbReference type="ChEBI" id="CHEBI:58453"/>
        <dbReference type="ChEBI" id="CHEBI:78346"/>
    </reaction>
</comment>